<gene>
    <name evidence="2" type="ORF">SAMN05444695_12419</name>
</gene>
<sequence length="76" mass="7632">MNTPIPRPGEHLPGPPPTIDPAGIHAQVDGLLSQLEPVTGAAHGGGDGGTVLSANAQLLEQAHDVLVRALASVDKS</sequence>
<name>A0A1G8SUZ8_9NOCA</name>
<feature type="region of interest" description="Disordered" evidence="1">
    <location>
        <begin position="1"/>
        <end position="24"/>
    </location>
</feature>
<evidence type="ECO:0000256" key="1">
    <source>
        <dbReference type="SAM" id="MobiDB-lite"/>
    </source>
</evidence>
<dbReference type="EMBL" id="FNDN01000024">
    <property type="protein sequence ID" value="SDJ33068.1"/>
    <property type="molecule type" value="Genomic_DNA"/>
</dbReference>
<organism evidence="2 3">
    <name type="scientific">Rhodococcus triatomae</name>
    <dbReference type="NCBI Taxonomy" id="300028"/>
    <lineage>
        <taxon>Bacteria</taxon>
        <taxon>Bacillati</taxon>
        <taxon>Actinomycetota</taxon>
        <taxon>Actinomycetes</taxon>
        <taxon>Mycobacteriales</taxon>
        <taxon>Nocardiaceae</taxon>
        <taxon>Rhodococcus</taxon>
    </lineage>
</organism>
<evidence type="ECO:0000313" key="3">
    <source>
        <dbReference type="Proteomes" id="UP000183263"/>
    </source>
</evidence>
<evidence type="ECO:0000313" key="2">
    <source>
        <dbReference type="EMBL" id="SDJ33068.1"/>
    </source>
</evidence>
<protein>
    <submittedName>
        <fullName evidence="2">Uncharacterized protein</fullName>
    </submittedName>
</protein>
<proteinExistence type="predicted"/>
<accession>A0A1G8SUZ8</accession>
<keyword evidence="3" id="KW-1185">Reference proteome</keyword>
<dbReference type="RefSeq" id="WP_072740341.1">
    <property type="nucleotide sequence ID" value="NZ_CP048813.1"/>
</dbReference>
<reference evidence="2 3" key="1">
    <citation type="submission" date="2016-10" db="EMBL/GenBank/DDBJ databases">
        <authorList>
            <person name="de Groot N.N."/>
        </authorList>
    </citation>
    <scope>NUCLEOTIDE SEQUENCE [LARGE SCALE GENOMIC DNA]</scope>
    <source>
        <strain evidence="2 3">DSM 44892</strain>
    </source>
</reference>
<dbReference type="Proteomes" id="UP000183263">
    <property type="component" value="Unassembled WGS sequence"/>
</dbReference>
<dbReference type="AlphaFoldDB" id="A0A1G8SUZ8"/>